<comment type="caution">
    <text evidence="6">The sequence shown here is derived from an EMBL/GenBank/DDBJ whole genome shotgun (WGS) entry which is preliminary data.</text>
</comment>
<evidence type="ECO:0000313" key="6">
    <source>
        <dbReference type="EMBL" id="MFA9460802.1"/>
    </source>
</evidence>
<keyword evidence="3 5" id="KW-1133">Transmembrane helix</keyword>
<feature type="transmembrane region" description="Helical" evidence="5">
    <location>
        <begin position="101"/>
        <end position="121"/>
    </location>
</feature>
<evidence type="ECO:0000256" key="4">
    <source>
        <dbReference type="ARBA" id="ARBA00023136"/>
    </source>
</evidence>
<organism evidence="6 7">
    <name type="scientific">Thiohalorhabdus methylotrophus</name>
    <dbReference type="NCBI Taxonomy" id="3242694"/>
    <lineage>
        <taxon>Bacteria</taxon>
        <taxon>Pseudomonadati</taxon>
        <taxon>Pseudomonadota</taxon>
        <taxon>Gammaproteobacteria</taxon>
        <taxon>Thiohalorhabdales</taxon>
        <taxon>Thiohalorhabdaceae</taxon>
        <taxon>Thiohalorhabdus</taxon>
    </lineage>
</organism>
<dbReference type="EMBL" id="JBGUAW010000005">
    <property type="protein sequence ID" value="MFA9460802.1"/>
    <property type="molecule type" value="Genomic_DNA"/>
</dbReference>
<name>A0ABV4TU13_9GAMM</name>
<reference evidence="6 7" key="1">
    <citation type="submission" date="2024-08" db="EMBL/GenBank/DDBJ databases">
        <title>Whole-genome sequencing of halo(alkali)philic microorganisms from hypersaline lakes.</title>
        <authorList>
            <person name="Sorokin D.Y."/>
            <person name="Merkel A.Y."/>
            <person name="Messina E."/>
            <person name="Yakimov M."/>
        </authorList>
    </citation>
    <scope>NUCLEOTIDE SEQUENCE [LARGE SCALE GENOMIC DNA]</scope>
    <source>
        <strain evidence="6 7">Cl-TMA</strain>
    </source>
</reference>
<protein>
    <submittedName>
        <fullName evidence="6">CvpA family protein</fullName>
    </submittedName>
</protein>
<evidence type="ECO:0000256" key="5">
    <source>
        <dbReference type="SAM" id="Phobius"/>
    </source>
</evidence>
<dbReference type="Pfam" id="PF02674">
    <property type="entry name" value="Colicin_V"/>
    <property type="match status" value="1"/>
</dbReference>
<feature type="transmembrane region" description="Helical" evidence="5">
    <location>
        <begin position="31"/>
        <end position="52"/>
    </location>
</feature>
<keyword evidence="2 5" id="KW-0812">Transmembrane</keyword>
<keyword evidence="7" id="KW-1185">Reference proteome</keyword>
<keyword evidence="4 5" id="KW-0472">Membrane</keyword>
<evidence type="ECO:0000256" key="2">
    <source>
        <dbReference type="ARBA" id="ARBA00022692"/>
    </source>
</evidence>
<feature type="transmembrane region" description="Helical" evidence="5">
    <location>
        <begin position="64"/>
        <end position="89"/>
    </location>
</feature>
<dbReference type="RefSeq" id="WP_373655589.1">
    <property type="nucleotide sequence ID" value="NZ_JBGUAW010000005.1"/>
</dbReference>
<accession>A0ABV4TU13</accession>
<feature type="transmembrane region" description="Helical" evidence="5">
    <location>
        <begin position="6"/>
        <end position="24"/>
    </location>
</feature>
<evidence type="ECO:0000256" key="1">
    <source>
        <dbReference type="ARBA" id="ARBA00004141"/>
    </source>
</evidence>
<comment type="subcellular location">
    <subcellularLocation>
        <location evidence="1">Membrane</location>
        <topology evidence="1">Multi-pass membrane protein</topology>
    </subcellularLocation>
</comment>
<dbReference type="Proteomes" id="UP001575181">
    <property type="component" value="Unassembled WGS sequence"/>
</dbReference>
<evidence type="ECO:0000313" key="7">
    <source>
        <dbReference type="Proteomes" id="UP001575181"/>
    </source>
</evidence>
<proteinExistence type="predicted"/>
<dbReference type="PANTHER" id="PTHR36926:SF1">
    <property type="entry name" value="COLICIN V PRODUCTION PROTEIN"/>
    <property type="match status" value="1"/>
</dbReference>
<dbReference type="InterPro" id="IPR052719">
    <property type="entry name" value="CvpA-like"/>
</dbReference>
<gene>
    <name evidence="6" type="ORF">ACERLL_08185</name>
</gene>
<dbReference type="PANTHER" id="PTHR36926">
    <property type="entry name" value="COLICIN V PRODUCTION PROTEIN"/>
    <property type="match status" value="1"/>
</dbReference>
<evidence type="ECO:0000256" key="3">
    <source>
        <dbReference type="ARBA" id="ARBA00022989"/>
    </source>
</evidence>
<sequence length="199" mass="21669">MTLLDVIWLLIIGVSAVISVWRGFVREVFSLAAWVLAVVVAARLGSPLANALDGTIADPQVRAVTAFLLLFFVTLLLASLVGIFAYRMVHSAGLKATDRSLGLFFGVLRGIVIVGVVVLVVRGTPVRDFPVYGESALRPGFDPVANFLHRLLPEEYGAYFNAGMLPLDQIKEQAEEMGKDALDREGLERIIQNSLDSDE</sequence>
<dbReference type="InterPro" id="IPR003825">
    <property type="entry name" value="Colicin-V_CvpA"/>
</dbReference>